<accession>B4G8I2</accession>
<dbReference type="PhylomeDB" id="B4G8I2"/>
<dbReference type="OrthoDB" id="1738325at2759"/>
<keyword evidence="3" id="KW-0694">RNA-binding</keyword>
<name>B4G8I2_DROPE</name>
<evidence type="ECO:0000313" key="7">
    <source>
        <dbReference type="EMBL" id="EDW28662.1"/>
    </source>
</evidence>
<evidence type="ECO:0000256" key="1">
    <source>
        <dbReference type="ARBA" id="ARBA00007340"/>
    </source>
</evidence>
<comment type="similarity">
    <text evidence="1">Belongs to the EIF1AD family.</text>
</comment>
<dbReference type="SMR" id="B4G8I2"/>
<dbReference type="AlphaFoldDB" id="B4G8I2"/>
<sequence length="163" mass="18993">MHRSHPSTTRRKHLIKEMMEDDYELPTEQQQIVRVVRSCGNNLHEVETATPESENFLVSMPNKYRKNMWVKRGDFLLVEPIEEGDKVKAEISKILTNDHVKEYTKAGIWPERFAKNPPQDAKAQNDDEDSDFEDDLTPNTNRPVQESDEEDEDTDTESSDEED</sequence>
<dbReference type="GO" id="GO:0005634">
    <property type="term" value="C:nucleus"/>
    <property type="evidence" value="ECO:0007669"/>
    <property type="project" value="TreeGrafter"/>
</dbReference>
<dbReference type="Gene3D" id="2.40.50.140">
    <property type="entry name" value="Nucleic acid-binding proteins"/>
    <property type="match status" value="1"/>
</dbReference>
<dbReference type="OMA" id="PNRMQAP"/>
<dbReference type="EMBL" id="CH479180">
    <property type="protein sequence ID" value="EDW28662.1"/>
    <property type="molecule type" value="Genomic_DNA"/>
</dbReference>
<protein>
    <recommendedName>
        <fullName evidence="2">Probable RNA-binding protein EIF1AD</fullName>
    </recommendedName>
    <alternativeName>
        <fullName evidence="4">Eukaryotic translation initiation factor 1A domain-containing protein</fullName>
    </alternativeName>
</protein>
<dbReference type="GO" id="GO:0003723">
    <property type="term" value="F:RNA binding"/>
    <property type="evidence" value="ECO:0007669"/>
    <property type="project" value="UniProtKB-KW"/>
</dbReference>
<organism evidence="8">
    <name type="scientific">Drosophila persimilis</name>
    <name type="common">Fruit fly</name>
    <dbReference type="NCBI Taxonomy" id="7234"/>
    <lineage>
        <taxon>Eukaryota</taxon>
        <taxon>Metazoa</taxon>
        <taxon>Ecdysozoa</taxon>
        <taxon>Arthropoda</taxon>
        <taxon>Hexapoda</taxon>
        <taxon>Insecta</taxon>
        <taxon>Pterygota</taxon>
        <taxon>Neoptera</taxon>
        <taxon>Endopterygota</taxon>
        <taxon>Diptera</taxon>
        <taxon>Brachycera</taxon>
        <taxon>Muscomorpha</taxon>
        <taxon>Ephydroidea</taxon>
        <taxon>Drosophilidae</taxon>
        <taxon>Drosophila</taxon>
        <taxon>Sophophora</taxon>
    </lineage>
</organism>
<dbReference type="InterPro" id="IPR039294">
    <property type="entry name" value="EIF1AD"/>
</dbReference>
<evidence type="ECO:0000259" key="6">
    <source>
        <dbReference type="Pfam" id="PF01176"/>
    </source>
</evidence>
<proteinExistence type="inferred from homology"/>
<dbReference type="GO" id="GO:0003743">
    <property type="term" value="F:translation initiation factor activity"/>
    <property type="evidence" value="ECO:0007669"/>
    <property type="project" value="InterPro"/>
</dbReference>
<dbReference type="KEGG" id="dpe:6589147"/>
<dbReference type="InterPro" id="IPR001253">
    <property type="entry name" value="TIF_eIF-1A"/>
</dbReference>
<dbReference type="SMART" id="SM00652">
    <property type="entry name" value="eIF1a"/>
    <property type="match status" value="1"/>
</dbReference>
<evidence type="ECO:0000313" key="8">
    <source>
        <dbReference type="Proteomes" id="UP000008744"/>
    </source>
</evidence>
<dbReference type="InterPro" id="IPR006196">
    <property type="entry name" value="RNA-binding_domain_S1_IF1"/>
</dbReference>
<evidence type="ECO:0000256" key="3">
    <source>
        <dbReference type="ARBA" id="ARBA00022884"/>
    </source>
</evidence>
<feature type="domain" description="S1-like" evidence="6">
    <location>
        <begin position="30"/>
        <end position="93"/>
    </location>
</feature>
<evidence type="ECO:0000256" key="5">
    <source>
        <dbReference type="SAM" id="MobiDB-lite"/>
    </source>
</evidence>
<feature type="region of interest" description="Disordered" evidence="5">
    <location>
        <begin position="106"/>
        <end position="163"/>
    </location>
</feature>
<dbReference type="STRING" id="7234.B4G8I2"/>
<dbReference type="eggNOG" id="KOG2925">
    <property type="taxonomic scope" value="Eukaryota"/>
</dbReference>
<dbReference type="Proteomes" id="UP000008744">
    <property type="component" value="Unassembled WGS sequence"/>
</dbReference>
<dbReference type="SUPFAM" id="SSF50249">
    <property type="entry name" value="Nucleic acid-binding proteins"/>
    <property type="match status" value="1"/>
</dbReference>
<dbReference type="Pfam" id="PF01176">
    <property type="entry name" value="eIF-1a"/>
    <property type="match status" value="1"/>
</dbReference>
<keyword evidence="8" id="KW-1185">Reference proteome</keyword>
<dbReference type="PANTHER" id="PTHR21641:SF0">
    <property type="entry name" value="RNA-BINDING PROTEIN EIF1AD-RELATED"/>
    <property type="match status" value="1"/>
</dbReference>
<evidence type="ECO:0000256" key="2">
    <source>
        <dbReference type="ARBA" id="ARBA00020989"/>
    </source>
</evidence>
<reference evidence="7 8" key="1">
    <citation type="journal article" date="2007" name="Nature">
        <title>Evolution of genes and genomes on the Drosophila phylogeny.</title>
        <authorList>
            <consortium name="Drosophila 12 Genomes Consortium"/>
            <person name="Clark A.G."/>
            <person name="Eisen M.B."/>
            <person name="Smith D.R."/>
            <person name="Bergman C.M."/>
            <person name="Oliver B."/>
            <person name="Markow T.A."/>
            <person name="Kaufman T.C."/>
            <person name="Kellis M."/>
            <person name="Gelbart W."/>
            <person name="Iyer V.N."/>
            <person name="Pollard D.A."/>
            <person name="Sackton T.B."/>
            <person name="Larracuente A.M."/>
            <person name="Singh N.D."/>
            <person name="Abad J.P."/>
            <person name="Abt D.N."/>
            <person name="Adryan B."/>
            <person name="Aguade M."/>
            <person name="Akashi H."/>
            <person name="Anderson W.W."/>
            <person name="Aquadro C.F."/>
            <person name="Ardell D.H."/>
            <person name="Arguello R."/>
            <person name="Artieri C.G."/>
            <person name="Barbash D.A."/>
            <person name="Barker D."/>
            <person name="Barsanti P."/>
            <person name="Batterham P."/>
            <person name="Batzoglou S."/>
            <person name="Begun D."/>
            <person name="Bhutkar A."/>
            <person name="Blanco E."/>
            <person name="Bosak S.A."/>
            <person name="Bradley R.K."/>
            <person name="Brand A.D."/>
            <person name="Brent M.R."/>
            <person name="Brooks A.N."/>
            <person name="Brown R.H."/>
            <person name="Butlin R.K."/>
            <person name="Caggese C."/>
            <person name="Calvi B.R."/>
            <person name="Bernardo de Carvalho A."/>
            <person name="Caspi A."/>
            <person name="Castrezana S."/>
            <person name="Celniker S.E."/>
            <person name="Chang J.L."/>
            <person name="Chapple C."/>
            <person name="Chatterji S."/>
            <person name="Chinwalla A."/>
            <person name="Civetta A."/>
            <person name="Clifton S.W."/>
            <person name="Comeron J.M."/>
            <person name="Costello J.C."/>
            <person name="Coyne J.A."/>
            <person name="Daub J."/>
            <person name="David R.G."/>
            <person name="Delcher A.L."/>
            <person name="Delehaunty K."/>
            <person name="Do C.B."/>
            <person name="Ebling H."/>
            <person name="Edwards K."/>
            <person name="Eickbush T."/>
            <person name="Evans J.D."/>
            <person name="Filipski A."/>
            <person name="Findeiss S."/>
            <person name="Freyhult E."/>
            <person name="Fulton L."/>
            <person name="Fulton R."/>
            <person name="Garcia A.C."/>
            <person name="Gardiner A."/>
            <person name="Garfield D.A."/>
            <person name="Garvin B.E."/>
            <person name="Gibson G."/>
            <person name="Gilbert D."/>
            <person name="Gnerre S."/>
            <person name="Godfrey J."/>
            <person name="Good R."/>
            <person name="Gotea V."/>
            <person name="Gravely B."/>
            <person name="Greenberg A.J."/>
            <person name="Griffiths-Jones S."/>
            <person name="Gross S."/>
            <person name="Guigo R."/>
            <person name="Gustafson E.A."/>
            <person name="Haerty W."/>
            <person name="Hahn M.W."/>
            <person name="Halligan D.L."/>
            <person name="Halpern A.L."/>
            <person name="Halter G.M."/>
            <person name="Han M.V."/>
            <person name="Heger A."/>
            <person name="Hillier L."/>
            <person name="Hinrichs A.S."/>
            <person name="Holmes I."/>
            <person name="Hoskins R.A."/>
            <person name="Hubisz M.J."/>
            <person name="Hultmark D."/>
            <person name="Huntley M.A."/>
            <person name="Jaffe D.B."/>
            <person name="Jagadeeshan S."/>
            <person name="Jeck W.R."/>
            <person name="Johnson J."/>
            <person name="Jones C.D."/>
            <person name="Jordan W.C."/>
            <person name="Karpen G.H."/>
            <person name="Kataoka E."/>
            <person name="Keightley P.D."/>
            <person name="Kheradpour P."/>
            <person name="Kirkness E.F."/>
            <person name="Koerich L.B."/>
            <person name="Kristiansen K."/>
            <person name="Kudrna D."/>
            <person name="Kulathinal R.J."/>
            <person name="Kumar S."/>
            <person name="Kwok R."/>
            <person name="Lander E."/>
            <person name="Langley C.H."/>
            <person name="Lapoint R."/>
            <person name="Lazzaro B.P."/>
            <person name="Lee S.J."/>
            <person name="Levesque L."/>
            <person name="Li R."/>
            <person name="Lin C.F."/>
            <person name="Lin M.F."/>
            <person name="Lindblad-Toh K."/>
            <person name="Llopart A."/>
            <person name="Long M."/>
            <person name="Low L."/>
            <person name="Lozovsky E."/>
            <person name="Lu J."/>
            <person name="Luo M."/>
            <person name="Machado C.A."/>
            <person name="Makalowski W."/>
            <person name="Marzo M."/>
            <person name="Matsuda M."/>
            <person name="Matzkin L."/>
            <person name="McAllister B."/>
            <person name="McBride C.S."/>
            <person name="McKernan B."/>
            <person name="McKernan K."/>
            <person name="Mendez-Lago M."/>
            <person name="Minx P."/>
            <person name="Mollenhauer M.U."/>
            <person name="Montooth K."/>
            <person name="Mount S.M."/>
            <person name="Mu X."/>
            <person name="Myers E."/>
            <person name="Negre B."/>
            <person name="Newfeld S."/>
            <person name="Nielsen R."/>
            <person name="Noor M.A."/>
            <person name="O'Grady P."/>
            <person name="Pachter L."/>
            <person name="Papaceit M."/>
            <person name="Parisi M.J."/>
            <person name="Parisi M."/>
            <person name="Parts L."/>
            <person name="Pedersen J.S."/>
            <person name="Pesole G."/>
            <person name="Phillippy A.M."/>
            <person name="Ponting C.P."/>
            <person name="Pop M."/>
            <person name="Porcelli D."/>
            <person name="Powell J.R."/>
            <person name="Prohaska S."/>
            <person name="Pruitt K."/>
            <person name="Puig M."/>
            <person name="Quesneville H."/>
            <person name="Ram K.R."/>
            <person name="Rand D."/>
            <person name="Rasmussen M.D."/>
            <person name="Reed L.K."/>
            <person name="Reenan R."/>
            <person name="Reily A."/>
            <person name="Remington K.A."/>
            <person name="Rieger T.T."/>
            <person name="Ritchie M.G."/>
            <person name="Robin C."/>
            <person name="Rogers Y.H."/>
            <person name="Rohde C."/>
            <person name="Rozas J."/>
            <person name="Rubenfield M.J."/>
            <person name="Ruiz A."/>
            <person name="Russo S."/>
            <person name="Salzberg S.L."/>
            <person name="Sanchez-Gracia A."/>
            <person name="Saranga D.J."/>
            <person name="Sato H."/>
            <person name="Schaeffer S.W."/>
            <person name="Schatz M.C."/>
            <person name="Schlenke T."/>
            <person name="Schwartz R."/>
            <person name="Segarra C."/>
            <person name="Singh R.S."/>
            <person name="Sirot L."/>
            <person name="Sirota M."/>
            <person name="Sisneros N.B."/>
            <person name="Smith C.D."/>
            <person name="Smith T.F."/>
            <person name="Spieth J."/>
            <person name="Stage D.E."/>
            <person name="Stark A."/>
            <person name="Stephan W."/>
            <person name="Strausberg R.L."/>
            <person name="Strempel S."/>
            <person name="Sturgill D."/>
            <person name="Sutton G."/>
            <person name="Sutton G.G."/>
            <person name="Tao W."/>
            <person name="Teichmann S."/>
            <person name="Tobari Y.N."/>
            <person name="Tomimura Y."/>
            <person name="Tsolas J.M."/>
            <person name="Valente V.L."/>
            <person name="Venter E."/>
            <person name="Venter J.C."/>
            <person name="Vicario S."/>
            <person name="Vieira F.G."/>
            <person name="Vilella A.J."/>
            <person name="Villasante A."/>
            <person name="Walenz B."/>
            <person name="Wang J."/>
            <person name="Wasserman M."/>
            <person name="Watts T."/>
            <person name="Wilson D."/>
            <person name="Wilson R.K."/>
            <person name="Wing R.A."/>
            <person name="Wolfner M.F."/>
            <person name="Wong A."/>
            <person name="Wong G.K."/>
            <person name="Wu C.I."/>
            <person name="Wu G."/>
            <person name="Yamamoto D."/>
            <person name="Yang H.P."/>
            <person name="Yang S.P."/>
            <person name="Yorke J.A."/>
            <person name="Yoshida K."/>
            <person name="Zdobnov E."/>
            <person name="Zhang P."/>
            <person name="Zhang Y."/>
            <person name="Zimin A.V."/>
            <person name="Baldwin J."/>
            <person name="Abdouelleil A."/>
            <person name="Abdulkadir J."/>
            <person name="Abebe A."/>
            <person name="Abera B."/>
            <person name="Abreu J."/>
            <person name="Acer S.C."/>
            <person name="Aftuck L."/>
            <person name="Alexander A."/>
            <person name="An P."/>
            <person name="Anderson E."/>
            <person name="Anderson S."/>
            <person name="Arachi H."/>
            <person name="Azer M."/>
            <person name="Bachantsang P."/>
            <person name="Barry A."/>
            <person name="Bayul T."/>
            <person name="Berlin A."/>
            <person name="Bessette D."/>
            <person name="Bloom T."/>
            <person name="Blye J."/>
            <person name="Boguslavskiy L."/>
            <person name="Bonnet C."/>
            <person name="Boukhgalter B."/>
            <person name="Bourzgui I."/>
            <person name="Brown A."/>
            <person name="Cahill P."/>
            <person name="Channer S."/>
            <person name="Cheshatsang Y."/>
            <person name="Chuda L."/>
            <person name="Citroen M."/>
            <person name="Collymore A."/>
            <person name="Cooke P."/>
            <person name="Costello M."/>
            <person name="D'Aco K."/>
            <person name="Daza R."/>
            <person name="De Haan G."/>
            <person name="DeGray S."/>
            <person name="DeMaso C."/>
            <person name="Dhargay N."/>
            <person name="Dooley K."/>
            <person name="Dooley E."/>
            <person name="Doricent M."/>
            <person name="Dorje P."/>
            <person name="Dorjee K."/>
            <person name="Dupes A."/>
            <person name="Elong R."/>
            <person name="Falk J."/>
            <person name="Farina A."/>
            <person name="Faro S."/>
            <person name="Ferguson D."/>
            <person name="Fisher S."/>
            <person name="Foley C.D."/>
            <person name="Franke A."/>
            <person name="Friedrich D."/>
            <person name="Gadbois L."/>
            <person name="Gearin G."/>
            <person name="Gearin C.R."/>
            <person name="Giannoukos G."/>
            <person name="Goode T."/>
            <person name="Graham J."/>
            <person name="Grandbois E."/>
            <person name="Grewal S."/>
            <person name="Gyaltsen K."/>
            <person name="Hafez N."/>
            <person name="Hagos B."/>
            <person name="Hall J."/>
            <person name="Henson C."/>
            <person name="Hollinger A."/>
            <person name="Honan T."/>
            <person name="Huard M.D."/>
            <person name="Hughes L."/>
            <person name="Hurhula B."/>
            <person name="Husby M.E."/>
            <person name="Kamat A."/>
            <person name="Kanga B."/>
            <person name="Kashin S."/>
            <person name="Khazanovich D."/>
            <person name="Kisner P."/>
            <person name="Lance K."/>
            <person name="Lara M."/>
            <person name="Lee W."/>
            <person name="Lennon N."/>
            <person name="Letendre F."/>
            <person name="LeVine R."/>
            <person name="Lipovsky A."/>
            <person name="Liu X."/>
            <person name="Liu J."/>
            <person name="Liu S."/>
            <person name="Lokyitsang T."/>
            <person name="Lokyitsang Y."/>
            <person name="Lubonja R."/>
            <person name="Lui A."/>
            <person name="MacDonald P."/>
            <person name="Magnisalis V."/>
            <person name="Maru K."/>
            <person name="Matthews C."/>
            <person name="McCusker W."/>
            <person name="McDonough S."/>
            <person name="Mehta T."/>
            <person name="Meldrim J."/>
            <person name="Meneus L."/>
            <person name="Mihai O."/>
            <person name="Mihalev A."/>
            <person name="Mihova T."/>
            <person name="Mittelman R."/>
            <person name="Mlenga V."/>
            <person name="Montmayeur A."/>
            <person name="Mulrain L."/>
            <person name="Navidi A."/>
            <person name="Naylor J."/>
            <person name="Negash T."/>
            <person name="Nguyen T."/>
            <person name="Nguyen N."/>
            <person name="Nicol R."/>
            <person name="Norbu C."/>
            <person name="Norbu N."/>
            <person name="Novod N."/>
            <person name="O'Neill B."/>
            <person name="Osman S."/>
            <person name="Markiewicz E."/>
            <person name="Oyono O.L."/>
            <person name="Patti C."/>
            <person name="Phunkhang P."/>
            <person name="Pierre F."/>
            <person name="Priest M."/>
            <person name="Raghuraman S."/>
            <person name="Rege F."/>
            <person name="Reyes R."/>
            <person name="Rise C."/>
            <person name="Rogov P."/>
            <person name="Ross K."/>
            <person name="Ryan E."/>
            <person name="Settipalli S."/>
            <person name="Shea T."/>
            <person name="Sherpa N."/>
            <person name="Shi L."/>
            <person name="Shih D."/>
            <person name="Sparrow T."/>
            <person name="Spaulding J."/>
            <person name="Stalker J."/>
            <person name="Stange-Thomann N."/>
            <person name="Stavropoulos S."/>
            <person name="Stone C."/>
            <person name="Strader C."/>
            <person name="Tesfaye S."/>
            <person name="Thomson T."/>
            <person name="Thoulutsang Y."/>
            <person name="Thoulutsang D."/>
            <person name="Topham K."/>
            <person name="Topping I."/>
            <person name="Tsamla T."/>
            <person name="Vassiliev H."/>
            <person name="Vo A."/>
            <person name="Wangchuk T."/>
            <person name="Wangdi T."/>
            <person name="Weiand M."/>
            <person name="Wilkinson J."/>
            <person name="Wilson A."/>
            <person name="Yadav S."/>
            <person name="Young G."/>
            <person name="Yu Q."/>
            <person name="Zembek L."/>
            <person name="Zhong D."/>
            <person name="Zimmer A."/>
            <person name="Zwirko Z."/>
            <person name="Jaffe D.B."/>
            <person name="Alvarez P."/>
            <person name="Brockman W."/>
            <person name="Butler J."/>
            <person name="Chin C."/>
            <person name="Gnerre S."/>
            <person name="Grabherr M."/>
            <person name="Kleber M."/>
            <person name="Mauceli E."/>
            <person name="MacCallum I."/>
        </authorList>
    </citation>
    <scope>NUCLEOTIDE SEQUENCE [LARGE SCALE GENOMIC DNA]</scope>
    <source>
        <strain evidence="8">MSH-3 / Tucson 14011-0111.49</strain>
    </source>
</reference>
<dbReference type="InterPro" id="IPR012340">
    <property type="entry name" value="NA-bd_OB-fold"/>
</dbReference>
<dbReference type="HOGENOM" id="CLU_106477_2_0_1"/>
<evidence type="ECO:0000256" key="4">
    <source>
        <dbReference type="ARBA" id="ARBA00031998"/>
    </source>
</evidence>
<feature type="compositionally biased region" description="Acidic residues" evidence="5">
    <location>
        <begin position="126"/>
        <end position="136"/>
    </location>
</feature>
<gene>
    <name evidence="7" type="primary">Dper\GL19303</name>
    <name evidence="7" type="ORF">Dper_GL19303</name>
</gene>
<feature type="compositionally biased region" description="Acidic residues" evidence="5">
    <location>
        <begin position="146"/>
        <end position="163"/>
    </location>
</feature>
<dbReference type="PANTHER" id="PTHR21641">
    <property type="entry name" value="TRANSLATION INITIATION FACTOR-RELATED"/>
    <property type="match status" value="1"/>
</dbReference>